<sequence length="180" mass="19277">MAGAHQEKVVAGLRRYWSTQQLTPDLLAQLPPMRRAVVLATAPESFAAATVSAAMVLHAERCGTERFGWIGDSRSLVLAHAAASMTTELEVVPTRAGRDELALVAGCDHLVVDTFRGALGTDRWVQRHLLALVRAARCVYVLAQAGQALADAPALRAEFGAYPVLECRIPVPATVARGVR</sequence>
<protein>
    <submittedName>
        <fullName evidence="1">Uncharacterized protein</fullName>
    </submittedName>
</protein>
<keyword evidence="2" id="KW-1185">Reference proteome</keyword>
<evidence type="ECO:0000313" key="1">
    <source>
        <dbReference type="EMBL" id="EYR64358.1"/>
    </source>
</evidence>
<dbReference type="AlphaFoldDB" id="A0A021VTC4"/>
<dbReference type="OrthoDB" id="9847620at2"/>
<name>A0A021VTC4_9CELL</name>
<evidence type="ECO:0000313" key="2">
    <source>
        <dbReference type="Proteomes" id="UP000019753"/>
    </source>
</evidence>
<dbReference type="RefSeq" id="WP_034223587.1">
    <property type="nucleotide sequence ID" value="NZ_AXCW01000035.1"/>
</dbReference>
<gene>
    <name evidence="1" type="ORF">N866_12045</name>
</gene>
<comment type="caution">
    <text evidence="1">The sequence shown here is derived from an EMBL/GenBank/DDBJ whole genome shotgun (WGS) entry which is preliminary data.</text>
</comment>
<proteinExistence type="predicted"/>
<accession>A0A021VTC4</accession>
<dbReference type="Proteomes" id="UP000019753">
    <property type="component" value="Unassembled WGS sequence"/>
</dbReference>
<reference evidence="1 2" key="1">
    <citation type="submission" date="2014-01" db="EMBL/GenBank/DDBJ databases">
        <title>Actinotalea ferrariae CF5-4.</title>
        <authorList>
            <person name="Chen F."/>
            <person name="Li Y."/>
            <person name="Wang G."/>
        </authorList>
    </citation>
    <scope>NUCLEOTIDE SEQUENCE [LARGE SCALE GENOMIC DNA]</scope>
    <source>
        <strain evidence="1 2">CF5-4</strain>
    </source>
</reference>
<organism evidence="1 2">
    <name type="scientific">Actinotalea ferrariae CF5-4</name>
    <dbReference type="NCBI Taxonomy" id="948458"/>
    <lineage>
        <taxon>Bacteria</taxon>
        <taxon>Bacillati</taxon>
        <taxon>Actinomycetota</taxon>
        <taxon>Actinomycetes</taxon>
        <taxon>Micrococcales</taxon>
        <taxon>Cellulomonadaceae</taxon>
        <taxon>Actinotalea</taxon>
    </lineage>
</organism>
<dbReference type="EMBL" id="AXCW01000035">
    <property type="protein sequence ID" value="EYR64358.1"/>
    <property type="molecule type" value="Genomic_DNA"/>
</dbReference>